<evidence type="ECO:0000313" key="3">
    <source>
        <dbReference type="EMBL" id="CAJ0597220.1"/>
    </source>
</evidence>
<dbReference type="Pfam" id="PF10328">
    <property type="entry name" value="7TM_GPCR_Srx"/>
    <property type="match status" value="1"/>
</dbReference>
<dbReference type="AlphaFoldDB" id="A0AA36GRX4"/>
<reference evidence="3" key="1">
    <citation type="submission" date="2023-07" db="EMBL/GenBank/DDBJ databases">
        <authorList>
            <consortium name="CYATHOMIX"/>
        </authorList>
    </citation>
    <scope>NUCLEOTIDE SEQUENCE</scope>
    <source>
        <strain evidence="3">N/A</strain>
    </source>
</reference>
<dbReference type="PANTHER" id="PTHR23013">
    <property type="entry name" value="SERPENTINE RECEPTOR"/>
    <property type="match status" value="1"/>
</dbReference>
<dbReference type="Proteomes" id="UP001176961">
    <property type="component" value="Unassembled WGS sequence"/>
</dbReference>
<evidence type="ECO:0000259" key="2">
    <source>
        <dbReference type="Pfam" id="PF10328"/>
    </source>
</evidence>
<keyword evidence="1" id="KW-1133">Transmembrane helix</keyword>
<keyword evidence="1" id="KW-0472">Membrane</keyword>
<sequence length="288" mass="32726">MTEPADEIKNCSIRLNQNAGRDEELLNLPEEIEGMLRDFGEDMMGFGHEELDQWNNLDLNQSLNLGNTEKERTEALAELRQQHQDWRPQLFKSPQMALECLYTNAYLSFAEEKLGVVVAVAYGTIPVLQLGIACNRAIAALLPSFYRRLYAGLFALIFIFGGVSYGATTQTDDIIRDCKFVYDRSQFSWNLVNCILELQDYKFFYPIFSITGVTVIINSAVAIKLVIQKAGGGDVTHNAKLFWQSLTQELFFVNDLIWQGVLSDLIDSKIWKFVSLTLMWELAHTLDG</sequence>
<feature type="domain" description="7TM GPCR serpentine receptor class x (Srx)" evidence="2">
    <location>
        <begin position="111"/>
        <end position="288"/>
    </location>
</feature>
<gene>
    <name evidence="3" type="ORF">CYNAS_LOCUS9203</name>
</gene>
<evidence type="ECO:0000313" key="4">
    <source>
        <dbReference type="Proteomes" id="UP001176961"/>
    </source>
</evidence>
<evidence type="ECO:0000256" key="1">
    <source>
        <dbReference type="SAM" id="Phobius"/>
    </source>
</evidence>
<comment type="caution">
    <text evidence="3">The sequence shown here is derived from an EMBL/GenBank/DDBJ whole genome shotgun (WGS) entry which is preliminary data.</text>
</comment>
<feature type="transmembrane region" description="Helical" evidence="1">
    <location>
        <begin position="149"/>
        <end position="167"/>
    </location>
</feature>
<proteinExistence type="predicted"/>
<accession>A0AA36GRX4</accession>
<dbReference type="PANTHER" id="PTHR23013:SF27">
    <property type="entry name" value="G-PROTEIN COUPLED RECEPTORS FAMILY 1 PROFILE DOMAIN-CONTAINING PROTEIN"/>
    <property type="match status" value="1"/>
</dbReference>
<dbReference type="EMBL" id="CATQJL010000223">
    <property type="protein sequence ID" value="CAJ0597220.1"/>
    <property type="molecule type" value="Genomic_DNA"/>
</dbReference>
<protein>
    <recommendedName>
        <fullName evidence="2">7TM GPCR serpentine receptor class x (Srx) domain-containing protein</fullName>
    </recommendedName>
</protein>
<feature type="transmembrane region" description="Helical" evidence="1">
    <location>
        <begin position="203"/>
        <end position="227"/>
    </location>
</feature>
<organism evidence="3 4">
    <name type="scientific">Cylicocyclus nassatus</name>
    <name type="common">Nematode worm</name>
    <dbReference type="NCBI Taxonomy" id="53992"/>
    <lineage>
        <taxon>Eukaryota</taxon>
        <taxon>Metazoa</taxon>
        <taxon>Ecdysozoa</taxon>
        <taxon>Nematoda</taxon>
        <taxon>Chromadorea</taxon>
        <taxon>Rhabditida</taxon>
        <taxon>Rhabditina</taxon>
        <taxon>Rhabditomorpha</taxon>
        <taxon>Strongyloidea</taxon>
        <taxon>Strongylidae</taxon>
        <taxon>Cylicocyclus</taxon>
    </lineage>
</organism>
<name>A0AA36GRX4_CYLNA</name>
<dbReference type="InterPro" id="IPR019430">
    <property type="entry name" value="7TM_GPCR_serpentine_rcpt_Srx"/>
</dbReference>
<keyword evidence="1" id="KW-0812">Transmembrane</keyword>
<keyword evidence="4" id="KW-1185">Reference proteome</keyword>